<comment type="similarity">
    <text evidence="1">Belongs to the bacterial phospholipase C family.</text>
</comment>
<keyword evidence="6" id="KW-1185">Reference proteome</keyword>
<dbReference type="CDD" id="cd16014">
    <property type="entry name" value="PLC"/>
    <property type="match status" value="1"/>
</dbReference>
<comment type="caution">
    <text evidence="5">The sequence shown here is derived from an EMBL/GenBank/DDBJ whole genome shotgun (WGS) entry which is preliminary data.</text>
</comment>
<accession>A0ABT1W7Z2</accession>
<dbReference type="Gene3D" id="3.40.720.10">
    <property type="entry name" value="Alkaline Phosphatase, subunit A"/>
    <property type="match status" value="2"/>
</dbReference>
<dbReference type="InterPro" id="IPR008475">
    <property type="entry name" value="PLipase_C_C"/>
</dbReference>
<evidence type="ECO:0000313" key="5">
    <source>
        <dbReference type="EMBL" id="MCQ8278990.1"/>
    </source>
</evidence>
<dbReference type="NCBIfam" id="TIGR03396">
    <property type="entry name" value="PC_PLC"/>
    <property type="match status" value="1"/>
</dbReference>
<sequence>MIRPTRRDLLRLGAGAPLLPASIRRALALPARRRHGSIEDVEHIVVLVQENRSFDHYLGRLRGVRGIGDPHPLRRADGLPVWWQDRLDPAQGLVAPFRLRTDTSSAECVLDLDHTWLKTHAALNGGRNDRWPAHKTDMCMGYYTREDLPFHYALADSFTVCDAWHCSTPTQTHPNRFYLMTGCVDGAGDGGGPLLDNVDWVDRAFYQQVPPPFTWTTFPERLEQASISWQVYQQGTSVTDKLEGNFGTNVLANFRQFVDAPPDSSLAQRGMSRRTLDQLRADVLADRLPQVSWLLPPAAFSEHPRYTPDYGAAYVSRVLDALTANPSVWAKTVLLLTYDENDGYFDHVSPPQPCGPVLPGASTVSVAGEIHDRAPSRDARSLPPDGQPYGLGPRVPAVVISPWSSGGHVCSQLFDHTSVIRFIETRFGVHEPNISPWRRAVCGDLTSAFDWSRSEPRTIALPDPAALMRKSDESCRLPTPGLPAVSLAADMGAQEPGTRPARALPYDLAVDEEGDADDTLQLRFHCLGRQTVHLLAIREGVAELPRRYTVEPGKSLADRWTLPEDEALVLTISGPNGFLRRFSRRRGSRLPLHARHDGAAGTLVLRLPEAWTGRAVLRDNAYGRPDITLEPGRSLAPIALADSAHWYDWSLLPNGRAENGTRLAGHVETGRPSSTDPAIGRVVAERAALI</sequence>
<dbReference type="InterPro" id="IPR017850">
    <property type="entry name" value="Alkaline_phosphatase_core_sf"/>
</dbReference>
<name>A0ABT1W7Z2_9PROT</name>
<reference evidence="5 6" key="1">
    <citation type="submission" date="2022-06" db="EMBL/GenBank/DDBJ databases">
        <title>Endosaccharibacter gen. nov., sp. nov., endophytic bacteria isolated from sugarcane.</title>
        <authorList>
            <person name="Pitiwittayakul N."/>
            <person name="Yukphan P."/>
            <person name="Charoenyingcharoen P."/>
            <person name="Tanasupawat S."/>
        </authorList>
    </citation>
    <scope>NUCLEOTIDE SEQUENCE [LARGE SCALE GENOMIC DNA]</scope>
    <source>
        <strain evidence="5 6">KSS8</strain>
    </source>
</reference>
<keyword evidence="3" id="KW-0378">Hydrolase</keyword>
<organism evidence="5 6">
    <name type="scientific">Endosaccharibacter trunci</name>
    <dbReference type="NCBI Taxonomy" id="2812733"/>
    <lineage>
        <taxon>Bacteria</taxon>
        <taxon>Pseudomonadati</taxon>
        <taxon>Pseudomonadota</taxon>
        <taxon>Alphaproteobacteria</taxon>
        <taxon>Acetobacterales</taxon>
        <taxon>Acetobacteraceae</taxon>
        <taxon>Endosaccharibacter</taxon>
    </lineage>
</organism>
<dbReference type="Pfam" id="PF05506">
    <property type="entry name" value="PLipase_C_C"/>
    <property type="match status" value="1"/>
</dbReference>
<gene>
    <name evidence="5" type="ORF">NFI95_11080</name>
</gene>
<dbReference type="InterPro" id="IPR007312">
    <property type="entry name" value="Phosphoesterase"/>
</dbReference>
<dbReference type="InterPro" id="IPR006311">
    <property type="entry name" value="TAT_signal"/>
</dbReference>
<dbReference type="InterPro" id="IPR017767">
    <property type="entry name" value="PC-PLC"/>
</dbReference>
<evidence type="ECO:0000256" key="1">
    <source>
        <dbReference type="ARBA" id="ARBA00009717"/>
    </source>
</evidence>
<dbReference type="EMBL" id="JAMSKV010000009">
    <property type="protein sequence ID" value="MCQ8278990.1"/>
    <property type="molecule type" value="Genomic_DNA"/>
</dbReference>
<dbReference type="EC" id="3.1.4.3" evidence="2"/>
<dbReference type="PANTHER" id="PTHR31956:SF1">
    <property type="entry name" value="NON-SPECIFIC PHOSPHOLIPASE C1"/>
    <property type="match status" value="1"/>
</dbReference>
<protein>
    <recommendedName>
        <fullName evidence="2">phospholipase C</fullName>
        <ecNumber evidence="2">3.1.4.3</ecNumber>
    </recommendedName>
</protein>
<dbReference type="PANTHER" id="PTHR31956">
    <property type="entry name" value="NON-SPECIFIC PHOSPHOLIPASE C4-RELATED"/>
    <property type="match status" value="1"/>
</dbReference>
<dbReference type="Pfam" id="PF04185">
    <property type="entry name" value="Phosphoesterase"/>
    <property type="match status" value="1"/>
</dbReference>
<dbReference type="PROSITE" id="PS51318">
    <property type="entry name" value="TAT"/>
    <property type="match status" value="1"/>
</dbReference>
<evidence type="ECO:0000256" key="3">
    <source>
        <dbReference type="ARBA" id="ARBA00022801"/>
    </source>
</evidence>
<evidence type="ECO:0000256" key="2">
    <source>
        <dbReference type="ARBA" id="ARBA00012018"/>
    </source>
</evidence>
<dbReference type="Proteomes" id="UP001524587">
    <property type="component" value="Unassembled WGS sequence"/>
</dbReference>
<feature type="domain" description="Bacterial phospholipase C C-terminal" evidence="4">
    <location>
        <begin position="500"/>
        <end position="583"/>
    </location>
</feature>
<evidence type="ECO:0000259" key="4">
    <source>
        <dbReference type="Pfam" id="PF05506"/>
    </source>
</evidence>
<dbReference type="RefSeq" id="WP_422864469.1">
    <property type="nucleotide sequence ID" value="NZ_JAMSKV010000009.1"/>
</dbReference>
<proteinExistence type="inferred from homology"/>
<evidence type="ECO:0000313" key="6">
    <source>
        <dbReference type="Proteomes" id="UP001524587"/>
    </source>
</evidence>